<protein>
    <submittedName>
        <fullName evidence="2">Uncharacterized protein</fullName>
    </submittedName>
</protein>
<evidence type="ECO:0000313" key="3">
    <source>
        <dbReference type="Proteomes" id="UP000319160"/>
    </source>
</evidence>
<feature type="compositionally biased region" description="Polar residues" evidence="1">
    <location>
        <begin position="224"/>
        <end position="236"/>
    </location>
</feature>
<comment type="caution">
    <text evidence="2">The sequence shown here is derived from an EMBL/GenBank/DDBJ whole genome shotgun (WGS) entry which is preliminary data.</text>
</comment>
<evidence type="ECO:0000256" key="1">
    <source>
        <dbReference type="SAM" id="MobiDB-lite"/>
    </source>
</evidence>
<reference evidence="3" key="1">
    <citation type="submission" date="2019-06" db="EMBL/GenBank/DDBJ databases">
        <title>Draft genome sequence of the griseofulvin-producing fungus Xylaria cubensis strain G536.</title>
        <authorList>
            <person name="Mead M.E."/>
            <person name="Raja H.A."/>
            <person name="Steenwyk J.L."/>
            <person name="Knowles S.L."/>
            <person name="Oberlies N.H."/>
            <person name="Rokas A."/>
        </authorList>
    </citation>
    <scope>NUCLEOTIDE SEQUENCE [LARGE SCALE GENOMIC DNA]</scope>
    <source>
        <strain evidence="3">G536</strain>
    </source>
</reference>
<feature type="region of interest" description="Disordered" evidence="1">
    <location>
        <begin position="1"/>
        <end position="23"/>
    </location>
</feature>
<dbReference type="AlphaFoldDB" id="A0A553HY92"/>
<organism evidence="2 3">
    <name type="scientific">Xylaria flabelliformis</name>
    <dbReference type="NCBI Taxonomy" id="2512241"/>
    <lineage>
        <taxon>Eukaryota</taxon>
        <taxon>Fungi</taxon>
        <taxon>Dikarya</taxon>
        <taxon>Ascomycota</taxon>
        <taxon>Pezizomycotina</taxon>
        <taxon>Sordariomycetes</taxon>
        <taxon>Xylariomycetidae</taxon>
        <taxon>Xylariales</taxon>
        <taxon>Xylariaceae</taxon>
        <taxon>Xylaria</taxon>
    </lineage>
</organism>
<name>A0A553HY92_9PEZI</name>
<feature type="compositionally biased region" description="Acidic residues" evidence="1">
    <location>
        <begin position="410"/>
        <end position="421"/>
    </location>
</feature>
<proteinExistence type="predicted"/>
<sequence>MSTQSSLSSRAGSPALMRPGTDEEVLPSGQCRYILLNPEIKGQRCACVGFTRNRSQPGVICLCGHLSCYHVKSTETPPDKNEMEDLRRRIQMLEGQLDRENQMNAVGQVVQRLGDLEEQFETSRGDIRQEMQDCYGNVNRMWISFDQLDKRQTTYENRIVAYDERLDSQDDALQRLSDRVVAIDEAEMAIEERIEALEEKQPPSRSQRRQRRRSTSESERTRQWLSQYGGTLRTQPLPTPAPGATQIPSSTVPFTQTRVPWTVHVSLLPTATQPFPFEKDTNAYKRCLSRGLHQMVAVGGTDSESFTRAITKSFGNLLRGREWMPLQARLCDAVTLEGLPMLRPLDSSLLGRPYDLEFLRQYCAVCHPTGKVESLYIAMVYDTFSWHFLRRSPCHLDGLEASWEYDPLLDPDDNLDDDTAGEEDRPPAGDIMPPLPSLKRTASEISRAPSFSGEGDGSRPKLARMQVEIPPSPGYEDRQGYNSVLIRATARRGR</sequence>
<feature type="region of interest" description="Disordered" evidence="1">
    <location>
        <begin position="196"/>
        <end position="243"/>
    </location>
</feature>
<evidence type="ECO:0000313" key="2">
    <source>
        <dbReference type="EMBL" id="TRX92923.1"/>
    </source>
</evidence>
<feature type="compositionally biased region" description="Polar residues" evidence="1">
    <location>
        <begin position="1"/>
        <end position="11"/>
    </location>
</feature>
<dbReference type="Proteomes" id="UP000319160">
    <property type="component" value="Unassembled WGS sequence"/>
</dbReference>
<keyword evidence="3" id="KW-1185">Reference proteome</keyword>
<gene>
    <name evidence="2" type="ORF">FHL15_006061</name>
</gene>
<dbReference type="OrthoDB" id="4187949at2759"/>
<feature type="region of interest" description="Disordered" evidence="1">
    <location>
        <begin position="410"/>
        <end position="481"/>
    </location>
</feature>
<dbReference type="STRING" id="2512241.A0A553HY92"/>
<dbReference type="EMBL" id="VFLP01000032">
    <property type="protein sequence ID" value="TRX92923.1"/>
    <property type="molecule type" value="Genomic_DNA"/>
</dbReference>
<accession>A0A553HY92</accession>